<name>A0A2N5TYD6_9BASI</name>
<dbReference type="Proteomes" id="UP000235392">
    <property type="component" value="Unassembled WGS sequence"/>
</dbReference>
<accession>A0A2N5TYD6</accession>
<comment type="caution">
    <text evidence="2">The sequence shown here is derived from an EMBL/GenBank/DDBJ whole genome shotgun (WGS) entry which is preliminary data.</text>
</comment>
<sequence>MNAPGAMGHKRSDHGANPVFVTPLKPKSTLPASVALNILADQIIDNALSRSATGAVTTYMSLLDPNGPMLACVREMSACVRKMIQQVEQLTADILVLERKAMKANKNQTSLASPGQQSGPSLAASTSDLQASCASYVLPGSYKYIGATSDACDLSHISDRLRPLSPLLQALCDALGLGALGGMGVESLSSQDPELGDSSLFIEALLPTCELELKPIHHRLEATPRTFSVIAHYVPKHFDPDASSNLRRIEADNDLSEGDLVHVKWLVHNTLLTTQRAGSVVLSFKNKHTAEKCEEKGVIFLCYGHRPISEYHHRPPRMFRTLGWPKEEIDPIHHASSKVPRFFKKTRPDS</sequence>
<evidence type="ECO:0000313" key="2">
    <source>
        <dbReference type="EMBL" id="PLW30467.1"/>
    </source>
</evidence>
<feature type="coiled-coil region" evidence="1">
    <location>
        <begin position="80"/>
        <end position="107"/>
    </location>
</feature>
<organism evidence="2 3">
    <name type="scientific">Puccinia coronata f. sp. avenae</name>
    <dbReference type="NCBI Taxonomy" id="200324"/>
    <lineage>
        <taxon>Eukaryota</taxon>
        <taxon>Fungi</taxon>
        <taxon>Dikarya</taxon>
        <taxon>Basidiomycota</taxon>
        <taxon>Pucciniomycotina</taxon>
        <taxon>Pucciniomycetes</taxon>
        <taxon>Pucciniales</taxon>
        <taxon>Pucciniaceae</taxon>
        <taxon>Puccinia</taxon>
    </lineage>
</organism>
<dbReference type="EMBL" id="PGCI01000298">
    <property type="protein sequence ID" value="PLW30467.1"/>
    <property type="molecule type" value="Genomic_DNA"/>
</dbReference>
<gene>
    <name evidence="2" type="ORF">PCASD_19164</name>
</gene>
<dbReference type="AlphaFoldDB" id="A0A2N5TYD6"/>
<protein>
    <submittedName>
        <fullName evidence="2">Uncharacterized protein</fullName>
    </submittedName>
</protein>
<evidence type="ECO:0000256" key="1">
    <source>
        <dbReference type="SAM" id="Coils"/>
    </source>
</evidence>
<proteinExistence type="predicted"/>
<evidence type="ECO:0000313" key="3">
    <source>
        <dbReference type="Proteomes" id="UP000235392"/>
    </source>
</evidence>
<reference evidence="2 3" key="1">
    <citation type="submission" date="2017-11" db="EMBL/GenBank/DDBJ databases">
        <title>De novo assembly and phasing of dikaryotic genomes from two isolates of Puccinia coronata f. sp. avenae, the causal agent of oat crown rust.</title>
        <authorList>
            <person name="Miller M.E."/>
            <person name="Zhang Y."/>
            <person name="Omidvar V."/>
            <person name="Sperschneider J."/>
            <person name="Schwessinger B."/>
            <person name="Raley C."/>
            <person name="Palmer J.M."/>
            <person name="Garnica D."/>
            <person name="Upadhyaya N."/>
            <person name="Rathjen J."/>
            <person name="Taylor J.M."/>
            <person name="Park R.F."/>
            <person name="Dodds P.N."/>
            <person name="Hirsch C.D."/>
            <person name="Kianian S.F."/>
            <person name="Figueroa M."/>
        </authorList>
    </citation>
    <scope>NUCLEOTIDE SEQUENCE [LARGE SCALE GENOMIC DNA]</scope>
    <source>
        <strain evidence="2">12SD80</strain>
    </source>
</reference>
<keyword evidence="1" id="KW-0175">Coiled coil</keyword>